<sequence>MLSRILRSLRLRRRRASTHLTPKYEARRIAELRAARERFQQGQTA</sequence>
<reference evidence="1 2" key="1">
    <citation type="submission" date="2020-08" db="EMBL/GenBank/DDBJ databases">
        <title>Genomic Encyclopedia of Type Strains, Phase IV (KMG-IV): sequencing the most valuable type-strain genomes for metagenomic binning, comparative biology and taxonomic classification.</title>
        <authorList>
            <person name="Goeker M."/>
        </authorList>
    </citation>
    <scope>NUCLEOTIDE SEQUENCE [LARGE SCALE GENOMIC DNA]</scope>
    <source>
        <strain evidence="1 2">DSM 26736</strain>
    </source>
</reference>
<dbReference type="AlphaFoldDB" id="A0A840Y8Z3"/>
<evidence type="ECO:0000313" key="1">
    <source>
        <dbReference type="EMBL" id="MBB5709314.1"/>
    </source>
</evidence>
<dbReference type="RefSeq" id="WP_184083906.1">
    <property type="nucleotide sequence ID" value="NZ_JACIJF010000001.1"/>
</dbReference>
<dbReference type="Proteomes" id="UP000527143">
    <property type="component" value="Unassembled WGS sequence"/>
</dbReference>
<organism evidence="1 2">
    <name type="scientific">Sphingomonas xinjiangensis</name>
    <dbReference type="NCBI Taxonomy" id="643568"/>
    <lineage>
        <taxon>Bacteria</taxon>
        <taxon>Pseudomonadati</taxon>
        <taxon>Pseudomonadota</taxon>
        <taxon>Alphaproteobacteria</taxon>
        <taxon>Sphingomonadales</taxon>
        <taxon>Sphingomonadaceae</taxon>
        <taxon>Sphingomonas</taxon>
    </lineage>
</organism>
<accession>A0A840Y8Z3</accession>
<comment type="caution">
    <text evidence="1">The sequence shown here is derived from an EMBL/GenBank/DDBJ whole genome shotgun (WGS) entry which is preliminary data.</text>
</comment>
<name>A0A840Y8Z3_9SPHN</name>
<protein>
    <submittedName>
        <fullName evidence="1">Uncharacterized protein</fullName>
    </submittedName>
</protein>
<dbReference type="EMBL" id="JACIJF010000001">
    <property type="protein sequence ID" value="MBB5709314.1"/>
    <property type="molecule type" value="Genomic_DNA"/>
</dbReference>
<keyword evidence="2" id="KW-1185">Reference proteome</keyword>
<evidence type="ECO:0000313" key="2">
    <source>
        <dbReference type="Proteomes" id="UP000527143"/>
    </source>
</evidence>
<proteinExistence type="predicted"/>
<gene>
    <name evidence="1" type="ORF">FHT02_000520</name>
</gene>